<name>A0A833RMY2_PHYIN</name>
<dbReference type="EMBL" id="JAACNO010000942">
    <property type="protein sequence ID" value="KAF4143918.1"/>
    <property type="molecule type" value="Genomic_DNA"/>
</dbReference>
<dbReference type="Proteomes" id="UP000602510">
    <property type="component" value="Unassembled WGS sequence"/>
</dbReference>
<accession>A0A833RMY2</accession>
<evidence type="ECO:0000313" key="3">
    <source>
        <dbReference type="Proteomes" id="UP000602510"/>
    </source>
</evidence>
<evidence type="ECO:0000313" key="1">
    <source>
        <dbReference type="EMBL" id="KAF4028182.1"/>
    </source>
</evidence>
<evidence type="ECO:0000313" key="2">
    <source>
        <dbReference type="EMBL" id="KAF4143918.1"/>
    </source>
</evidence>
<organism evidence="1 3">
    <name type="scientific">Phytophthora infestans</name>
    <name type="common">Potato late blight agent</name>
    <name type="synonym">Botrytis infestans</name>
    <dbReference type="NCBI Taxonomy" id="4787"/>
    <lineage>
        <taxon>Eukaryota</taxon>
        <taxon>Sar</taxon>
        <taxon>Stramenopiles</taxon>
        <taxon>Oomycota</taxon>
        <taxon>Peronosporomycetes</taxon>
        <taxon>Peronosporales</taxon>
        <taxon>Peronosporaceae</taxon>
        <taxon>Phytophthora</taxon>
    </lineage>
</organism>
<protein>
    <submittedName>
        <fullName evidence="1">Uncharacterized protein</fullName>
    </submittedName>
</protein>
<dbReference type="AlphaFoldDB" id="A0A833RMY2"/>
<keyword evidence="3" id="KW-1185">Reference proteome</keyword>
<comment type="caution">
    <text evidence="1">The sequence shown here is derived from an EMBL/GenBank/DDBJ whole genome shotgun (WGS) entry which is preliminary data.</text>
</comment>
<sequence>MPKTRCCLNNPSNGALHTLDVVGELNVGIMRIQLISAYNLPINGQLSVYKAEHNGRQLTLLHAVYESIPRGGSPLEVTEMIDPVSEINNMTWCVDALVSRHRIEAVIDFLSRVQEPLENQSPIRLKSKLLALSCIVLGI</sequence>
<reference evidence="1" key="1">
    <citation type="submission" date="2020-04" db="EMBL/GenBank/DDBJ databases">
        <title>Hybrid Assembly of Korean Phytophthora infestans isolates.</title>
        <authorList>
            <person name="Prokchorchik M."/>
            <person name="Lee Y."/>
            <person name="Seo J."/>
            <person name="Cho J.-H."/>
            <person name="Park Y.-E."/>
            <person name="Jang D.-C."/>
            <person name="Im J.-S."/>
            <person name="Choi J.-G."/>
            <person name="Park H.-J."/>
            <person name="Lee G.-B."/>
            <person name="Lee Y.-G."/>
            <person name="Hong S.-Y."/>
            <person name="Cho K."/>
            <person name="Sohn K.H."/>
        </authorList>
    </citation>
    <scope>NUCLEOTIDE SEQUENCE</scope>
    <source>
        <strain evidence="1">KR_1_A1</strain>
        <strain evidence="2">KR_2_A2</strain>
    </source>
</reference>
<proteinExistence type="predicted"/>
<gene>
    <name evidence="1" type="ORF">GN244_ATG20152</name>
    <name evidence="2" type="ORF">GN958_ATG06891</name>
</gene>
<dbReference type="EMBL" id="WSZM01001127">
    <property type="protein sequence ID" value="KAF4028182.1"/>
    <property type="molecule type" value="Genomic_DNA"/>
</dbReference>
<dbReference type="Proteomes" id="UP000704712">
    <property type="component" value="Unassembled WGS sequence"/>
</dbReference>